<dbReference type="GO" id="GO:0016020">
    <property type="term" value="C:membrane"/>
    <property type="evidence" value="ECO:0007669"/>
    <property type="project" value="TreeGrafter"/>
</dbReference>
<name>A0A3Q8XNE7_9HYPH</name>
<dbReference type="PROSITE" id="PS00061">
    <property type="entry name" value="ADH_SHORT"/>
    <property type="match status" value="1"/>
</dbReference>
<comment type="similarity">
    <text evidence="1">Belongs to the short-chain dehydrogenases/reductases (SDR) family.</text>
</comment>
<dbReference type="PRINTS" id="PR00081">
    <property type="entry name" value="GDHRDH"/>
</dbReference>
<feature type="region of interest" description="Disordered" evidence="3">
    <location>
        <begin position="174"/>
        <end position="197"/>
    </location>
</feature>
<dbReference type="GO" id="GO:0016491">
    <property type="term" value="F:oxidoreductase activity"/>
    <property type="evidence" value="ECO:0007669"/>
    <property type="project" value="UniProtKB-KW"/>
</dbReference>
<proteinExistence type="inferred from homology"/>
<evidence type="ECO:0000313" key="4">
    <source>
        <dbReference type="EMBL" id="AZN70475.1"/>
    </source>
</evidence>
<dbReference type="Pfam" id="PF00106">
    <property type="entry name" value="adh_short"/>
    <property type="match status" value="1"/>
</dbReference>
<organism evidence="4 5">
    <name type="scientific">Georhizobium profundi</name>
    <dbReference type="NCBI Taxonomy" id="2341112"/>
    <lineage>
        <taxon>Bacteria</taxon>
        <taxon>Pseudomonadati</taxon>
        <taxon>Pseudomonadota</taxon>
        <taxon>Alphaproteobacteria</taxon>
        <taxon>Hyphomicrobiales</taxon>
        <taxon>Rhizobiaceae</taxon>
        <taxon>Georhizobium</taxon>
    </lineage>
</organism>
<sequence>MTRVFITGGAKGLGHACVRTALKNGCHVTVLDADANGLAQLPAGVEAIHADLSDAADLKTAIDRLSASKPFDIVILNAGINATGAFETLPVERQAKLIAVNLTAPMVLATALIQANTLVRSGRLVFVGSLSHFVSYPGASTYAGTKDGLTVFARSLRRPLRRSLGIRVQVVAPGPMDTDHATEHSPTPDDRGTRMPPSVVADTIWRNRSGFLIVPGMAASGASILGRLLPGVAGRIMRRVIFEKLQARTSAPSNLSSR</sequence>
<dbReference type="KEGG" id="abaw:D5400_03575"/>
<dbReference type="PANTHER" id="PTHR44196:SF1">
    <property type="entry name" value="DEHYDROGENASE_REDUCTASE SDR FAMILY MEMBER 7B"/>
    <property type="match status" value="1"/>
</dbReference>
<dbReference type="PANTHER" id="PTHR44196">
    <property type="entry name" value="DEHYDROGENASE/REDUCTASE SDR FAMILY MEMBER 7B"/>
    <property type="match status" value="1"/>
</dbReference>
<keyword evidence="2" id="KW-0560">Oxidoreductase</keyword>
<evidence type="ECO:0000256" key="1">
    <source>
        <dbReference type="ARBA" id="ARBA00006484"/>
    </source>
</evidence>
<evidence type="ECO:0000256" key="2">
    <source>
        <dbReference type="ARBA" id="ARBA00023002"/>
    </source>
</evidence>
<dbReference type="Gene3D" id="3.40.50.720">
    <property type="entry name" value="NAD(P)-binding Rossmann-like Domain"/>
    <property type="match status" value="1"/>
</dbReference>
<dbReference type="AlphaFoldDB" id="A0A3Q8XNE7"/>
<dbReference type="InterPro" id="IPR020904">
    <property type="entry name" value="Sc_DH/Rdtase_CS"/>
</dbReference>
<keyword evidence="5" id="KW-1185">Reference proteome</keyword>
<dbReference type="RefSeq" id="WP_126007715.1">
    <property type="nucleotide sequence ID" value="NZ_CP032509.1"/>
</dbReference>
<dbReference type="InterPro" id="IPR002347">
    <property type="entry name" value="SDR_fam"/>
</dbReference>
<evidence type="ECO:0000313" key="5">
    <source>
        <dbReference type="Proteomes" id="UP000268192"/>
    </source>
</evidence>
<gene>
    <name evidence="4" type="ORF">D5400_03575</name>
</gene>
<dbReference type="OrthoDB" id="154414at2"/>
<dbReference type="CDD" id="cd05233">
    <property type="entry name" value="SDR_c"/>
    <property type="match status" value="1"/>
</dbReference>
<dbReference type="EMBL" id="CP032509">
    <property type="protein sequence ID" value="AZN70475.1"/>
    <property type="molecule type" value="Genomic_DNA"/>
</dbReference>
<evidence type="ECO:0000256" key="3">
    <source>
        <dbReference type="SAM" id="MobiDB-lite"/>
    </source>
</evidence>
<dbReference type="InterPro" id="IPR036291">
    <property type="entry name" value="NAD(P)-bd_dom_sf"/>
</dbReference>
<feature type="compositionally biased region" description="Basic and acidic residues" evidence="3">
    <location>
        <begin position="177"/>
        <end position="193"/>
    </location>
</feature>
<protein>
    <submittedName>
        <fullName evidence="4">SDR family oxidoreductase</fullName>
    </submittedName>
</protein>
<dbReference type="SUPFAM" id="SSF51735">
    <property type="entry name" value="NAD(P)-binding Rossmann-fold domains"/>
    <property type="match status" value="1"/>
</dbReference>
<accession>A0A3Q8XNE7</accession>
<dbReference type="Proteomes" id="UP000268192">
    <property type="component" value="Chromosome"/>
</dbReference>
<reference evidence="4 5" key="1">
    <citation type="submission" date="2018-09" db="EMBL/GenBank/DDBJ databases">
        <title>Marinorhizobium profundi gen. nov., sp. nov., isolated from a deep-sea sediment sample from the New Britain Trench and proposal of Marinorhizobiaceae fam. nov. in the order Rhizobiales of the class Alphaproteobacteria.</title>
        <authorList>
            <person name="Cao J."/>
        </authorList>
    </citation>
    <scope>NUCLEOTIDE SEQUENCE [LARGE SCALE GENOMIC DNA]</scope>
    <source>
        <strain evidence="4 5">WS11</strain>
    </source>
</reference>